<protein>
    <submittedName>
        <fullName evidence="1">Uncharacterized protein</fullName>
    </submittedName>
</protein>
<evidence type="ECO:0000313" key="1">
    <source>
        <dbReference type="EMBL" id="SVA34626.1"/>
    </source>
</evidence>
<sequence>VLIEICSGAWTQYRNGVVYSVQHEDFESAILFMHGMVAMLPPVDRPQLQPIPIAKDLREDLLNKKEKWRWCVDANFAIEDAISKWIYKNLDKAQI</sequence>
<feature type="non-terminal residue" evidence="1">
    <location>
        <position position="1"/>
    </location>
</feature>
<accession>A0A381V2K0</accession>
<dbReference type="EMBL" id="UINC01007693">
    <property type="protein sequence ID" value="SVA34626.1"/>
    <property type="molecule type" value="Genomic_DNA"/>
</dbReference>
<dbReference type="AlphaFoldDB" id="A0A381V2K0"/>
<name>A0A381V2K0_9ZZZZ</name>
<organism evidence="1">
    <name type="scientific">marine metagenome</name>
    <dbReference type="NCBI Taxonomy" id="408172"/>
    <lineage>
        <taxon>unclassified sequences</taxon>
        <taxon>metagenomes</taxon>
        <taxon>ecological metagenomes</taxon>
    </lineage>
</organism>
<proteinExistence type="predicted"/>
<reference evidence="1" key="1">
    <citation type="submission" date="2018-05" db="EMBL/GenBank/DDBJ databases">
        <authorList>
            <person name="Lanie J.A."/>
            <person name="Ng W.-L."/>
            <person name="Kazmierczak K.M."/>
            <person name="Andrzejewski T.M."/>
            <person name="Davidsen T.M."/>
            <person name="Wayne K.J."/>
            <person name="Tettelin H."/>
            <person name="Glass J.I."/>
            <person name="Rusch D."/>
            <person name="Podicherti R."/>
            <person name="Tsui H.-C.T."/>
            <person name="Winkler M.E."/>
        </authorList>
    </citation>
    <scope>NUCLEOTIDE SEQUENCE</scope>
</reference>
<gene>
    <name evidence="1" type="ORF">METZ01_LOCUS87480</name>
</gene>